<dbReference type="RefSeq" id="WP_157796127.1">
    <property type="nucleotide sequence ID" value="NZ_FOIN01000001.1"/>
</dbReference>
<dbReference type="PANTHER" id="PTHR36180:SF2">
    <property type="entry name" value="BRO FAMILY PROTEIN"/>
    <property type="match status" value="1"/>
</dbReference>
<dbReference type="Proteomes" id="UP000198558">
    <property type="component" value="Unassembled WGS sequence"/>
</dbReference>
<sequence length="266" mass="31381">MRSLLINGEPYFVGKDVCLAFGDTNHKRSLSKIDENDKDTYRVDTSGGKQNMVIINESGLYSLLFAMQPQKAKGVSQNEPLIQQRIEKLREFKRWVTHDVLPTIRKTGGYANNEEIFVESYFPEMDEASKQFMVNSLVQIKEKNKLIQKQKEEIAYKEEVIINLVDDVSLAEKRQVLNRVVRHNKANAQKRWNTLYREFDNKYHIRVYSRMEAYNKHNKPKCKNRVDYIDKVMGKLPELYEIACKLYENDVKELVQEMYELNNIKN</sequence>
<evidence type="ECO:0000313" key="3">
    <source>
        <dbReference type="Proteomes" id="UP000198558"/>
    </source>
</evidence>
<dbReference type="GeneID" id="78287182"/>
<protein>
    <submittedName>
        <fullName evidence="2">BRO family, N-terminal domain</fullName>
    </submittedName>
</protein>
<dbReference type="SMART" id="SM01040">
    <property type="entry name" value="Bro-N"/>
    <property type="match status" value="1"/>
</dbReference>
<dbReference type="PANTHER" id="PTHR36180">
    <property type="entry name" value="DNA-BINDING PROTEIN-RELATED-RELATED"/>
    <property type="match status" value="1"/>
</dbReference>
<gene>
    <name evidence="2" type="ORF">SAMN04489758_101138</name>
</gene>
<evidence type="ECO:0000259" key="1">
    <source>
        <dbReference type="PROSITE" id="PS51750"/>
    </source>
</evidence>
<evidence type="ECO:0000313" key="2">
    <source>
        <dbReference type="EMBL" id="SET06773.1"/>
    </source>
</evidence>
<dbReference type="AlphaFoldDB" id="A0A1I0BKG6"/>
<dbReference type="Pfam" id="PF02498">
    <property type="entry name" value="Bro-N"/>
    <property type="match status" value="1"/>
</dbReference>
<dbReference type="OrthoDB" id="9812611at2"/>
<dbReference type="InterPro" id="IPR003497">
    <property type="entry name" value="BRO_N_domain"/>
</dbReference>
<dbReference type="EMBL" id="FOIN01000001">
    <property type="protein sequence ID" value="SET06773.1"/>
    <property type="molecule type" value="Genomic_DNA"/>
</dbReference>
<reference evidence="3" key="1">
    <citation type="submission" date="2016-10" db="EMBL/GenBank/DDBJ databases">
        <authorList>
            <person name="Varghese N."/>
            <person name="Submissions S."/>
        </authorList>
    </citation>
    <scope>NUCLEOTIDE SEQUENCE [LARGE SCALE GENOMIC DNA]</scope>
    <source>
        <strain evidence="3">DSM 1551</strain>
    </source>
</reference>
<feature type="domain" description="Bro-N" evidence="1">
    <location>
        <begin position="1"/>
        <end position="108"/>
    </location>
</feature>
<accession>A0A1I0BKG6</accession>
<keyword evidence="3" id="KW-1185">Reference proteome</keyword>
<dbReference type="PROSITE" id="PS51750">
    <property type="entry name" value="BRO_N"/>
    <property type="match status" value="1"/>
</dbReference>
<proteinExistence type="predicted"/>
<organism evidence="2 3">
    <name type="scientific">Thomasclavelia cocleata</name>
    <dbReference type="NCBI Taxonomy" id="69824"/>
    <lineage>
        <taxon>Bacteria</taxon>
        <taxon>Bacillati</taxon>
        <taxon>Bacillota</taxon>
        <taxon>Erysipelotrichia</taxon>
        <taxon>Erysipelotrichales</taxon>
        <taxon>Coprobacillaceae</taxon>
        <taxon>Thomasclavelia</taxon>
    </lineage>
</organism>
<name>A0A1I0BKG6_9FIRM</name>